<dbReference type="OrthoDB" id="372486at2157"/>
<dbReference type="GeneID" id="26735459"/>
<dbReference type="EMBL" id="CP011266">
    <property type="protein sequence ID" value="ALT68285.1"/>
    <property type="molecule type" value="Genomic_DNA"/>
</dbReference>
<proteinExistence type="predicted"/>
<gene>
    <name evidence="1" type="ORF">sm9_0483</name>
</gene>
<dbReference type="RefSeq" id="WP_058738612.1">
    <property type="nucleotide sequence ID" value="NZ_CP011266.1"/>
</dbReference>
<name>A0A0U3EIA7_9EURY</name>
<accession>A0A0U3EIA7</accession>
<dbReference type="AlphaFoldDB" id="A0A0U3EIA7"/>
<evidence type="ECO:0000313" key="1">
    <source>
        <dbReference type="EMBL" id="ALT68285.1"/>
    </source>
</evidence>
<organism evidence="1 2">
    <name type="scientific">Methanobrevibacter millerae</name>
    <dbReference type="NCBI Taxonomy" id="230361"/>
    <lineage>
        <taxon>Archaea</taxon>
        <taxon>Methanobacteriati</taxon>
        <taxon>Methanobacteriota</taxon>
        <taxon>Methanomada group</taxon>
        <taxon>Methanobacteria</taxon>
        <taxon>Methanobacteriales</taxon>
        <taxon>Methanobacteriaceae</taxon>
        <taxon>Methanobrevibacter</taxon>
    </lineage>
</organism>
<evidence type="ECO:0000313" key="2">
    <source>
        <dbReference type="Proteomes" id="UP000067738"/>
    </source>
</evidence>
<protein>
    <recommendedName>
        <fullName evidence="3">SAP domain-containing protein</fullName>
    </recommendedName>
</protein>
<keyword evidence="2" id="KW-1185">Reference proteome</keyword>
<sequence>MKLFEKPGYETIIGDGRHLTEYMKNLIKEGKISESEAMSIKDRLKNGFENGSIKEEELILRAHEMFSDFPYDYIWFFGNVMSKDETCPICLEKMDYKEGSCKNCGFDLDLVHLSLKEFEMMDIFADFVDSHEDLKDTKDMLLENDYYGDHLYNDLLLQIFLDDSLKREYDSLHLNNFVDLDEMYADFKEDTSEENYSQENAQTTCMDEIEFCKMADNKYRLIPRVDDSYVMPVDLNRFKLYTLVDECNDADFALYDLSFVPWCFRQQLRDLSFEGGFLTHNACKANWQDFSKDLRRWQLKEFLEKHGIDATGNKKHLVQIIAESNLPLEEFVSEKTFLTQESYDYLKEYEWIQFYIDNLYYFDFLDFFDFLDNHNGSIEEISLKYLDEHIKLAEESLDFDYIMRTYESKTRILHSILKLDEALECDIRILHLNMNPICLPNYSFSSHVPLDSENISNLKEAKSKYGEEVIFKSFNKNWNFMGFKSIIIPKNDVWDYLINALNSKDQNHGSKKIREKYFLSF</sequence>
<dbReference type="KEGG" id="mmil:sm9_0483"/>
<dbReference type="PATRIC" id="fig|230361.4.peg.499"/>
<reference evidence="1 2" key="1">
    <citation type="submission" date="2015-04" db="EMBL/GenBank/DDBJ databases">
        <title>The complete genome sequence of the rumen methanogen Methanobrevibacter millerae SM9.</title>
        <authorList>
            <person name="Leahy S.C."/>
            <person name="Kelly W.J."/>
            <person name="Pacheco D.M."/>
            <person name="Li D."/>
            <person name="Altermann E."/>
            <person name="Attwood G.T."/>
        </authorList>
    </citation>
    <scope>NUCLEOTIDE SEQUENCE [LARGE SCALE GENOMIC DNA]</scope>
    <source>
        <strain evidence="1 2">SM9</strain>
    </source>
</reference>
<dbReference type="Proteomes" id="UP000067738">
    <property type="component" value="Chromosome"/>
</dbReference>
<evidence type="ECO:0008006" key="3">
    <source>
        <dbReference type="Google" id="ProtNLM"/>
    </source>
</evidence>